<comment type="caution">
    <text evidence="1">The sequence shown here is derived from an EMBL/GenBank/DDBJ whole genome shotgun (WGS) entry which is preliminary data.</text>
</comment>
<organism evidence="1 2">
    <name type="scientific">Actinomadura bangladeshensis</name>
    <dbReference type="NCBI Taxonomy" id="453573"/>
    <lineage>
        <taxon>Bacteria</taxon>
        <taxon>Bacillati</taxon>
        <taxon>Actinomycetota</taxon>
        <taxon>Actinomycetes</taxon>
        <taxon>Streptosporangiales</taxon>
        <taxon>Thermomonosporaceae</taxon>
        <taxon>Actinomadura</taxon>
    </lineage>
</organism>
<dbReference type="InterPro" id="IPR046348">
    <property type="entry name" value="SIS_dom_sf"/>
</dbReference>
<protein>
    <submittedName>
        <fullName evidence="1">Glucose-6-phosphate isomerase</fullName>
    </submittedName>
</protein>
<evidence type="ECO:0000313" key="1">
    <source>
        <dbReference type="EMBL" id="NEA21377.1"/>
    </source>
</evidence>
<evidence type="ECO:0000313" key="2">
    <source>
        <dbReference type="Proteomes" id="UP000475532"/>
    </source>
</evidence>
<dbReference type="Gene3D" id="3.40.50.10490">
    <property type="entry name" value="Glucose-6-phosphate isomerase like protein, domain 1"/>
    <property type="match status" value="1"/>
</dbReference>
<dbReference type="EMBL" id="JAAGLI010000064">
    <property type="protein sequence ID" value="NEA21377.1"/>
    <property type="molecule type" value="Genomic_DNA"/>
</dbReference>
<dbReference type="Proteomes" id="UP000475532">
    <property type="component" value="Unassembled WGS sequence"/>
</dbReference>
<sequence>MTSVVTAGGISVTIRGAVVDEGETVLDRLVSDGVPGSLASRSAKLWGPDAVPLAARRLGWLDLPETSRSLPDPLAGPLGEARGTGLDRIVLAASGGAALAAEAICRTAGAELTVLDTTDPHEVAGVLAGDLARTLVVVVGESIEAESLRRVFGRAFAEAGLGGAELA</sequence>
<dbReference type="GO" id="GO:0097367">
    <property type="term" value="F:carbohydrate derivative binding"/>
    <property type="evidence" value="ECO:0007669"/>
    <property type="project" value="InterPro"/>
</dbReference>
<accession>A0A6L9Q7E8</accession>
<feature type="non-terminal residue" evidence="1">
    <location>
        <position position="167"/>
    </location>
</feature>
<proteinExistence type="predicted"/>
<gene>
    <name evidence="1" type="ORF">G3I70_02550</name>
</gene>
<dbReference type="SUPFAM" id="SSF53697">
    <property type="entry name" value="SIS domain"/>
    <property type="match status" value="1"/>
</dbReference>
<keyword evidence="1" id="KW-0413">Isomerase</keyword>
<dbReference type="GO" id="GO:1901135">
    <property type="term" value="P:carbohydrate derivative metabolic process"/>
    <property type="evidence" value="ECO:0007669"/>
    <property type="project" value="InterPro"/>
</dbReference>
<name>A0A6L9Q7E8_9ACTN</name>
<dbReference type="AlphaFoldDB" id="A0A6L9Q7E8"/>
<dbReference type="GO" id="GO:0016853">
    <property type="term" value="F:isomerase activity"/>
    <property type="evidence" value="ECO:0007669"/>
    <property type="project" value="UniProtKB-KW"/>
</dbReference>
<reference evidence="1 2" key="1">
    <citation type="submission" date="2020-01" db="EMBL/GenBank/DDBJ databases">
        <title>Insect and environment-associated Actinomycetes.</title>
        <authorList>
            <person name="Currrie C."/>
            <person name="Chevrette M."/>
            <person name="Carlson C."/>
            <person name="Stubbendieck R."/>
            <person name="Wendt-Pienkowski E."/>
        </authorList>
    </citation>
    <scope>NUCLEOTIDE SEQUENCE [LARGE SCALE GENOMIC DNA]</scope>
    <source>
        <strain evidence="1 2">SID10258</strain>
    </source>
</reference>